<proteinExistence type="predicted"/>
<feature type="compositionally biased region" description="Basic residues" evidence="1">
    <location>
        <begin position="106"/>
        <end position="121"/>
    </location>
</feature>
<protein>
    <submittedName>
        <fullName evidence="2">Uncharacterized protein</fullName>
    </submittedName>
</protein>
<dbReference type="Proteomes" id="UP001629113">
    <property type="component" value="Unassembled WGS sequence"/>
</dbReference>
<feature type="compositionally biased region" description="Basic and acidic residues" evidence="1">
    <location>
        <begin position="162"/>
        <end position="176"/>
    </location>
</feature>
<organism evidence="2 3">
    <name type="scientific">Phlyctema vagabunda</name>
    <dbReference type="NCBI Taxonomy" id="108571"/>
    <lineage>
        <taxon>Eukaryota</taxon>
        <taxon>Fungi</taxon>
        <taxon>Dikarya</taxon>
        <taxon>Ascomycota</taxon>
        <taxon>Pezizomycotina</taxon>
        <taxon>Leotiomycetes</taxon>
        <taxon>Helotiales</taxon>
        <taxon>Dermateaceae</taxon>
        <taxon>Phlyctema</taxon>
    </lineage>
</organism>
<evidence type="ECO:0000256" key="1">
    <source>
        <dbReference type="SAM" id="MobiDB-lite"/>
    </source>
</evidence>
<evidence type="ECO:0000313" key="2">
    <source>
        <dbReference type="EMBL" id="KAL3417416.1"/>
    </source>
</evidence>
<feature type="compositionally biased region" description="Basic residues" evidence="1">
    <location>
        <begin position="177"/>
        <end position="186"/>
    </location>
</feature>
<comment type="caution">
    <text evidence="2">The sequence shown here is derived from an EMBL/GenBank/DDBJ whole genome shotgun (WGS) entry which is preliminary data.</text>
</comment>
<gene>
    <name evidence="2" type="ORF">PVAG01_11416</name>
</gene>
<accession>A0ABR4P2A4</accession>
<dbReference type="EMBL" id="JBFCZG010000011">
    <property type="protein sequence ID" value="KAL3417416.1"/>
    <property type="molecule type" value="Genomic_DNA"/>
</dbReference>
<feature type="region of interest" description="Disordered" evidence="1">
    <location>
        <begin position="1"/>
        <end position="127"/>
    </location>
</feature>
<name>A0ABR4P2A4_9HELO</name>
<keyword evidence="3" id="KW-1185">Reference proteome</keyword>
<sequence length="229" mass="26454">MGNHGSRAQAATVPVPRIKIISPTASPSTPTHKPRAAPYNLDGPVDFEDIPAMPDHRHRRGEQSYELESDYMDRPRGRGRVARHGNDTGVRRYSPPRMEPSLSPVPRRRRSDRHQSQRKKRAESPGCSRSAKWKTLYVLAAELVICFVEPKGGWGQYHKKDKSKDARERYSAESGRRQRHRDRRGRTYYSDDESDEREYTARIIPRDLSPPDYESSNRAEVGSKRRSYR</sequence>
<evidence type="ECO:0000313" key="3">
    <source>
        <dbReference type="Proteomes" id="UP001629113"/>
    </source>
</evidence>
<reference evidence="2 3" key="1">
    <citation type="submission" date="2024-06" db="EMBL/GenBank/DDBJ databases">
        <title>Complete genome of Phlyctema vagabunda strain 19-DSS-EL-015.</title>
        <authorList>
            <person name="Fiorenzani C."/>
        </authorList>
    </citation>
    <scope>NUCLEOTIDE SEQUENCE [LARGE SCALE GENOMIC DNA]</scope>
    <source>
        <strain evidence="2 3">19-DSS-EL-015</strain>
    </source>
</reference>
<feature type="region of interest" description="Disordered" evidence="1">
    <location>
        <begin position="155"/>
        <end position="229"/>
    </location>
</feature>